<proteinExistence type="predicted"/>
<accession>A0A7G9YD47</accession>
<keyword evidence="4" id="KW-0051">Antiviral defense</keyword>
<organism evidence="6">
    <name type="scientific">Candidatus Methanogaster sp. ANME-2c ERB4</name>
    <dbReference type="NCBI Taxonomy" id="2759911"/>
    <lineage>
        <taxon>Archaea</taxon>
        <taxon>Methanobacteriati</taxon>
        <taxon>Methanobacteriota</taxon>
        <taxon>Stenosarchaea group</taxon>
        <taxon>Methanomicrobia</taxon>
        <taxon>Methanosarcinales</taxon>
        <taxon>ANME-2 cluster</taxon>
        <taxon>Candidatus Methanogasteraceae</taxon>
        <taxon>Candidatus Methanogaster</taxon>
    </lineage>
</organism>
<gene>
    <name evidence="6" type="ORF">DMJHIOCL_00010</name>
</gene>
<reference evidence="6" key="1">
    <citation type="submission" date="2020-06" db="EMBL/GenBank/DDBJ databases">
        <title>Unique genomic features of the anaerobic methanotrophic archaea.</title>
        <authorList>
            <person name="Chadwick G.L."/>
            <person name="Skennerton C.T."/>
            <person name="Laso-Perez R."/>
            <person name="Leu A.O."/>
            <person name="Speth D.R."/>
            <person name="Yu H."/>
            <person name="Morgan-Lang C."/>
            <person name="Hatzenpichler R."/>
            <person name="Goudeau D."/>
            <person name="Malmstrom R."/>
            <person name="Brazelton W.J."/>
            <person name="Woyke T."/>
            <person name="Hallam S.J."/>
            <person name="Tyson G.W."/>
            <person name="Wegener G."/>
            <person name="Boetius A."/>
            <person name="Orphan V."/>
        </authorList>
    </citation>
    <scope>NUCLEOTIDE SEQUENCE</scope>
</reference>
<dbReference type="InterPro" id="IPR006116">
    <property type="entry name" value="NT_2-5OAS_ClassI-CCAase"/>
</dbReference>
<protein>
    <recommendedName>
        <fullName evidence="5">cGAS/DncV-like nucleotidyltransferase C-terminal helical domain-containing protein</fullName>
    </recommendedName>
</protein>
<dbReference type="AlphaFoldDB" id="A0A7G9YD47"/>
<dbReference type="Gene3D" id="3.30.460.10">
    <property type="entry name" value="Beta Polymerase, domain 2"/>
    <property type="match status" value="1"/>
</dbReference>
<dbReference type="InterPro" id="IPR043519">
    <property type="entry name" value="NT_sf"/>
</dbReference>
<evidence type="ECO:0000313" key="6">
    <source>
        <dbReference type="EMBL" id="QNO45931.1"/>
    </source>
</evidence>
<dbReference type="InterPro" id="IPR058909">
    <property type="entry name" value="CD_NTase_C"/>
</dbReference>
<dbReference type="SUPFAM" id="SSF81301">
    <property type="entry name" value="Nucleotidyltransferase"/>
    <property type="match status" value="1"/>
</dbReference>
<evidence type="ECO:0000256" key="4">
    <source>
        <dbReference type="ARBA" id="ARBA00023118"/>
    </source>
</evidence>
<name>A0A7G9YD47_9EURY</name>
<dbReference type="EMBL" id="MT631162">
    <property type="protein sequence ID" value="QNO45931.1"/>
    <property type="molecule type" value="Genomic_DNA"/>
</dbReference>
<keyword evidence="2" id="KW-0548">Nucleotidyltransferase</keyword>
<keyword evidence="3" id="KW-0547">Nucleotide-binding</keyword>
<evidence type="ECO:0000256" key="2">
    <source>
        <dbReference type="ARBA" id="ARBA00022695"/>
    </source>
</evidence>
<dbReference type="CDD" id="cd05400">
    <property type="entry name" value="NT_2-5OAS_ClassI-CCAase"/>
    <property type="match status" value="1"/>
</dbReference>
<dbReference type="GO" id="GO:0016779">
    <property type="term" value="F:nucleotidyltransferase activity"/>
    <property type="evidence" value="ECO:0007669"/>
    <property type="project" value="InterPro"/>
</dbReference>
<dbReference type="Pfam" id="PF26305">
    <property type="entry name" value="CD_NTase_C"/>
    <property type="match status" value="1"/>
</dbReference>
<keyword evidence="1" id="KW-0808">Transferase</keyword>
<sequence length="297" mass="34044">MNTEWGERFKTWAQGPGKTEQEKCDNAESAIKKAISAYSRLSGMGISVFAQGSYRARTNIRLDSDVDICVRLNSTAFCDYPQGKTYKDYNRVPSDLAFSDFKDLIQEALIDRFGAGSVKRGNKAFDVHANTYRVDADVVPTFEYRRYNSDGSNNCILGVAFKTDDGVLIENWHEQTYQNGVEKNKTTARRYKRVIRILKNLRNKMQEDKVSAANNIPSFLIECLVWNVPNEDFNNDSHTTDVRCVLAHIFNKTLDDDQCKEWGEVNELKYLFRPSQPWTREQANSFVSAAWDYLGCK</sequence>
<evidence type="ECO:0000256" key="1">
    <source>
        <dbReference type="ARBA" id="ARBA00022679"/>
    </source>
</evidence>
<evidence type="ECO:0000259" key="5">
    <source>
        <dbReference type="Pfam" id="PF26305"/>
    </source>
</evidence>
<feature type="domain" description="cGAS/DncV-like nucleotidyltransferase C-terminal helical" evidence="5">
    <location>
        <begin position="178"/>
        <end position="294"/>
    </location>
</feature>
<evidence type="ECO:0000256" key="3">
    <source>
        <dbReference type="ARBA" id="ARBA00022741"/>
    </source>
</evidence>